<dbReference type="EMBL" id="JAKFHA010000006">
    <property type="protein sequence ID" value="MCF2528366.1"/>
    <property type="molecule type" value="Genomic_DNA"/>
</dbReference>
<proteinExistence type="predicted"/>
<protein>
    <recommendedName>
        <fullName evidence="3">DUF2336 domain-containing protein</fullName>
    </recommendedName>
</protein>
<gene>
    <name evidence="1" type="ORF">LZ495_14215</name>
</gene>
<organism evidence="1 2">
    <name type="scientific">Yinghuangia soli</name>
    <dbReference type="NCBI Taxonomy" id="2908204"/>
    <lineage>
        <taxon>Bacteria</taxon>
        <taxon>Bacillati</taxon>
        <taxon>Actinomycetota</taxon>
        <taxon>Actinomycetes</taxon>
        <taxon>Kitasatosporales</taxon>
        <taxon>Streptomycetaceae</taxon>
        <taxon>Yinghuangia</taxon>
    </lineage>
</organism>
<keyword evidence="2" id="KW-1185">Reference proteome</keyword>
<reference evidence="1" key="1">
    <citation type="submission" date="2022-01" db="EMBL/GenBank/DDBJ databases">
        <title>Genome-Based Taxonomic Classification of the Phylum Actinobacteria.</title>
        <authorList>
            <person name="Gao Y."/>
        </authorList>
    </citation>
    <scope>NUCLEOTIDE SEQUENCE</scope>
    <source>
        <strain evidence="1">KLBMP 8922</strain>
    </source>
</reference>
<dbReference type="AlphaFoldDB" id="A0AA41Q077"/>
<evidence type="ECO:0000313" key="1">
    <source>
        <dbReference type="EMBL" id="MCF2528366.1"/>
    </source>
</evidence>
<dbReference type="RefSeq" id="WP_235052525.1">
    <property type="nucleotide sequence ID" value="NZ_JAKFHA010000006.1"/>
</dbReference>
<evidence type="ECO:0000313" key="2">
    <source>
        <dbReference type="Proteomes" id="UP001165378"/>
    </source>
</evidence>
<name>A0AA41Q077_9ACTN</name>
<sequence>MNPYALLIDSAPAELQAQLLRRMDTPLRAVILGGRLAPGEVLAAHVLDRGTSEERAALVANRELAPETYLRLADDAEVDADESVAAALYANTEAPREVLLKVVRLVPDELLLPAEPPVGLVEKYACTQRASVLVESPDPALVTRALAAVDPKDNPLGAPAMVLRGCLALARTEGTDAAAAAFASVPPSTGELPEAVRDAFAAPGDPELHSRALAVVGGTSYLLDRFRTGAAARQVGMLLMGPREPLDWELLKSAHRQQPLDPNTTAALSRQLGCPPELRTPLYDAFRGGRGSTRRRLLSAGPTKRQLLTQLPTLPLVPGRDLREAHDFGVMSAAGILADGAPAYSTLIVFEQARDRRLDDVRTAVGDLTRSTLGTDLDAWAVACSLLADFPGTLPELLTTAAAATRAGAE</sequence>
<accession>A0AA41Q077</accession>
<dbReference type="Proteomes" id="UP001165378">
    <property type="component" value="Unassembled WGS sequence"/>
</dbReference>
<comment type="caution">
    <text evidence="1">The sequence shown here is derived from an EMBL/GenBank/DDBJ whole genome shotgun (WGS) entry which is preliminary data.</text>
</comment>
<evidence type="ECO:0008006" key="3">
    <source>
        <dbReference type="Google" id="ProtNLM"/>
    </source>
</evidence>